<gene>
    <name evidence="2" type="ORF">NDU88_005502</name>
</gene>
<evidence type="ECO:0000256" key="1">
    <source>
        <dbReference type="SAM" id="MobiDB-lite"/>
    </source>
</evidence>
<accession>A0AAV7QG53</accession>
<comment type="caution">
    <text evidence="2">The sequence shown here is derived from an EMBL/GenBank/DDBJ whole genome shotgun (WGS) entry which is preliminary data.</text>
</comment>
<dbReference type="Proteomes" id="UP001066276">
    <property type="component" value="Chromosome 6"/>
</dbReference>
<dbReference type="AlphaFoldDB" id="A0AAV7QG53"/>
<evidence type="ECO:0000313" key="2">
    <source>
        <dbReference type="EMBL" id="KAJ1139125.1"/>
    </source>
</evidence>
<protein>
    <submittedName>
        <fullName evidence="2">Uncharacterized protein</fullName>
    </submittedName>
</protein>
<feature type="region of interest" description="Disordered" evidence="1">
    <location>
        <begin position="28"/>
        <end position="48"/>
    </location>
</feature>
<keyword evidence="3" id="KW-1185">Reference proteome</keyword>
<evidence type="ECO:0000313" key="3">
    <source>
        <dbReference type="Proteomes" id="UP001066276"/>
    </source>
</evidence>
<organism evidence="2 3">
    <name type="scientific">Pleurodeles waltl</name>
    <name type="common">Iberian ribbed newt</name>
    <dbReference type="NCBI Taxonomy" id="8319"/>
    <lineage>
        <taxon>Eukaryota</taxon>
        <taxon>Metazoa</taxon>
        <taxon>Chordata</taxon>
        <taxon>Craniata</taxon>
        <taxon>Vertebrata</taxon>
        <taxon>Euteleostomi</taxon>
        <taxon>Amphibia</taxon>
        <taxon>Batrachia</taxon>
        <taxon>Caudata</taxon>
        <taxon>Salamandroidea</taxon>
        <taxon>Salamandridae</taxon>
        <taxon>Pleurodelinae</taxon>
        <taxon>Pleurodeles</taxon>
    </lineage>
</organism>
<sequence>MVQWVGLAHPLQVMQMEEFGRATRVTEEVSGKGSVEPFQSIKDGSPKNEHTRIYQMDIMRTNNKMHHNKTDNFGRLRKLLPSLIPQNLREKELLTSPNNTM</sequence>
<reference evidence="2" key="1">
    <citation type="journal article" date="2022" name="bioRxiv">
        <title>Sequencing and chromosome-scale assembly of the giantPleurodeles waltlgenome.</title>
        <authorList>
            <person name="Brown T."/>
            <person name="Elewa A."/>
            <person name="Iarovenko S."/>
            <person name="Subramanian E."/>
            <person name="Araus A.J."/>
            <person name="Petzold A."/>
            <person name="Susuki M."/>
            <person name="Suzuki K.-i.T."/>
            <person name="Hayashi T."/>
            <person name="Toyoda A."/>
            <person name="Oliveira C."/>
            <person name="Osipova E."/>
            <person name="Leigh N.D."/>
            <person name="Simon A."/>
            <person name="Yun M.H."/>
        </authorList>
    </citation>
    <scope>NUCLEOTIDE SEQUENCE</scope>
    <source>
        <strain evidence="2">20211129_DDA</strain>
        <tissue evidence="2">Liver</tissue>
    </source>
</reference>
<proteinExistence type="predicted"/>
<dbReference type="EMBL" id="JANPWB010000010">
    <property type="protein sequence ID" value="KAJ1139125.1"/>
    <property type="molecule type" value="Genomic_DNA"/>
</dbReference>
<name>A0AAV7QG53_PLEWA</name>